<dbReference type="SUPFAM" id="SSF50475">
    <property type="entry name" value="FMN-binding split barrel"/>
    <property type="match status" value="1"/>
</dbReference>
<dbReference type="RefSeq" id="WP_370468882.1">
    <property type="nucleotide sequence ID" value="NZ_CAKJVE010000004.1"/>
</dbReference>
<evidence type="ECO:0000313" key="1">
    <source>
        <dbReference type="EMBL" id="CAG9705903.1"/>
    </source>
</evidence>
<accession>A0AA86MNI4</accession>
<dbReference type="Gene3D" id="2.30.110.10">
    <property type="entry name" value="Electron Transport, Fmn-binding Protein, Chain A"/>
    <property type="match status" value="1"/>
</dbReference>
<name>A0AA86MNI4_9CLOT</name>
<sequence>MSKTELKGSVILNPVPVVLVTSRNKEGKNNVFTVGWTGTTVQI</sequence>
<dbReference type="AlphaFoldDB" id="A0AA86MNI4"/>
<proteinExistence type="predicted"/>
<comment type="caution">
    <text evidence="1">The sequence shown here is derived from an EMBL/GenBank/DDBJ whole genome shotgun (WGS) entry which is preliminary data.</text>
</comment>
<dbReference type="EMBL" id="CAKJVE010000004">
    <property type="protein sequence ID" value="CAG9705903.1"/>
    <property type="molecule type" value="Genomic_DNA"/>
</dbReference>
<gene>
    <name evidence="1" type="ORF">CNEO_42158</name>
</gene>
<reference evidence="1" key="1">
    <citation type="submission" date="2021-10" db="EMBL/GenBank/DDBJ databases">
        <authorList>
            <person name="Mesa V."/>
        </authorList>
    </citation>
    <scope>NUCLEOTIDE SEQUENCE</scope>
    <source>
        <strain evidence="1">CC3_PB</strain>
    </source>
</reference>
<dbReference type="InterPro" id="IPR012349">
    <property type="entry name" value="Split_barrel_FMN-bd"/>
</dbReference>
<dbReference type="Proteomes" id="UP000789738">
    <property type="component" value="Unassembled WGS sequence"/>
</dbReference>
<protein>
    <submittedName>
        <fullName evidence="1">Uncharacterized protein</fullName>
    </submittedName>
</protein>
<organism evidence="1 2">
    <name type="scientific">Clostridium neonatale</name>
    <dbReference type="NCBI Taxonomy" id="137838"/>
    <lineage>
        <taxon>Bacteria</taxon>
        <taxon>Bacillati</taxon>
        <taxon>Bacillota</taxon>
        <taxon>Clostridia</taxon>
        <taxon>Eubacteriales</taxon>
        <taxon>Clostridiaceae</taxon>
        <taxon>Clostridium</taxon>
    </lineage>
</organism>
<evidence type="ECO:0000313" key="2">
    <source>
        <dbReference type="Proteomes" id="UP000789738"/>
    </source>
</evidence>